<evidence type="ECO:0000313" key="1">
    <source>
        <dbReference type="EMBL" id="RVU70499.1"/>
    </source>
</evidence>
<gene>
    <name evidence="1" type="ORF">EJK17_07350</name>
</gene>
<dbReference type="RefSeq" id="WP_127796306.1">
    <property type="nucleotide sequence ID" value="NZ_ML136886.1"/>
</dbReference>
<keyword evidence="1" id="KW-0378">Hydrolase</keyword>
<sequence length="300" mass="33452">MKKKGIAIISLILLAIIAVVAGVKIKQNHQQNAIQEIQPVKVSASTVPTFFFHGWGSSWHAEDTMAQAIKKAGATNTIVRVNVARNGKAKLIGKIKKNAKNPLVEVNFADHKLTRYQHAGQYAHAYDTAGARYVKNAIDLVRNKYHYQHINIVAHSMGNLEVASYIKMNATKKIFPKINHLVAMAGHYDGIVGENDKPNQVKINKKTGKPSIMRPEFRNLLSLRKVFPRETKVLNIYGNLEDGTNSDGDVSNASAQSLKYLINGRAKSYRELMIRGKGGQHSRLHNNAQVNRALVNFLWK</sequence>
<dbReference type="SUPFAM" id="SSF53474">
    <property type="entry name" value="alpha/beta-Hydrolases"/>
    <property type="match status" value="1"/>
</dbReference>
<dbReference type="Gene3D" id="3.40.50.1820">
    <property type="entry name" value="alpha/beta hydrolase"/>
    <property type="match status" value="1"/>
</dbReference>
<proteinExistence type="predicted"/>
<dbReference type="Pfam" id="PF06028">
    <property type="entry name" value="DUF915"/>
    <property type="match status" value="1"/>
</dbReference>
<dbReference type="EMBL" id="RXIA01000018">
    <property type="protein sequence ID" value="RVU70499.1"/>
    <property type="molecule type" value="Genomic_DNA"/>
</dbReference>
<protein>
    <submittedName>
        <fullName evidence="1">Alpha/beta hydrolase</fullName>
    </submittedName>
</protein>
<accession>A0A437SU83</accession>
<evidence type="ECO:0000313" key="2">
    <source>
        <dbReference type="Proteomes" id="UP000288291"/>
    </source>
</evidence>
<comment type="caution">
    <text evidence="1">The sequence shown here is derived from an EMBL/GenBank/DDBJ whole genome shotgun (WGS) entry which is preliminary data.</text>
</comment>
<keyword evidence="2" id="KW-1185">Reference proteome</keyword>
<dbReference type="InterPro" id="IPR029058">
    <property type="entry name" value="AB_hydrolase_fold"/>
</dbReference>
<dbReference type="GO" id="GO:0016787">
    <property type="term" value="F:hydrolase activity"/>
    <property type="evidence" value="ECO:0007669"/>
    <property type="project" value="UniProtKB-KW"/>
</dbReference>
<name>A0A437SU83_9LACO</name>
<dbReference type="InterPro" id="IPR010315">
    <property type="entry name" value="DUF915_hydro-like"/>
</dbReference>
<reference evidence="1 2" key="1">
    <citation type="submission" date="2018-12" db="EMBL/GenBank/DDBJ databases">
        <authorList>
            <person name="Meng J."/>
        </authorList>
    </citation>
    <scope>NUCLEOTIDE SEQUENCE [LARGE SCALE GENOMIC DNA]</scope>
    <source>
        <strain evidence="1 2">HT111-2</strain>
    </source>
</reference>
<organism evidence="1 2">
    <name type="scientific">Lactobacillus xujianguonis</name>
    <dbReference type="NCBI Taxonomy" id="2495899"/>
    <lineage>
        <taxon>Bacteria</taxon>
        <taxon>Bacillati</taxon>
        <taxon>Bacillota</taxon>
        <taxon>Bacilli</taxon>
        <taxon>Lactobacillales</taxon>
        <taxon>Lactobacillaceae</taxon>
        <taxon>Lactobacillus</taxon>
    </lineage>
</organism>
<dbReference type="AlphaFoldDB" id="A0A437SU83"/>
<dbReference type="Proteomes" id="UP000288291">
    <property type="component" value="Unassembled WGS sequence"/>
</dbReference>